<proteinExistence type="predicted"/>
<organism evidence="1 2">
    <name type="scientific">Periplaneta americana</name>
    <name type="common">American cockroach</name>
    <name type="synonym">Blatta americana</name>
    <dbReference type="NCBI Taxonomy" id="6978"/>
    <lineage>
        <taxon>Eukaryota</taxon>
        <taxon>Metazoa</taxon>
        <taxon>Ecdysozoa</taxon>
        <taxon>Arthropoda</taxon>
        <taxon>Hexapoda</taxon>
        <taxon>Insecta</taxon>
        <taxon>Pterygota</taxon>
        <taxon>Neoptera</taxon>
        <taxon>Polyneoptera</taxon>
        <taxon>Dictyoptera</taxon>
        <taxon>Blattodea</taxon>
        <taxon>Blattoidea</taxon>
        <taxon>Blattidae</taxon>
        <taxon>Blattinae</taxon>
        <taxon>Periplaneta</taxon>
    </lineage>
</organism>
<name>A0ABQ8SR93_PERAM</name>
<sequence length="78" mass="8993">MAGLCEGSNEPPGFLNANFSKCKCPKDKEIPSNEREFIVDQRTMRKMVIGGIEKVERNMKEQRRLEVSVNRISDKYCI</sequence>
<reference evidence="1 2" key="1">
    <citation type="journal article" date="2022" name="Allergy">
        <title>Genome assembly and annotation of Periplaneta americana reveal a comprehensive cockroach allergen profile.</title>
        <authorList>
            <person name="Wang L."/>
            <person name="Xiong Q."/>
            <person name="Saelim N."/>
            <person name="Wang L."/>
            <person name="Nong W."/>
            <person name="Wan A.T."/>
            <person name="Shi M."/>
            <person name="Liu X."/>
            <person name="Cao Q."/>
            <person name="Hui J.H.L."/>
            <person name="Sookrung N."/>
            <person name="Leung T.F."/>
            <person name="Tungtrongchitr A."/>
            <person name="Tsui S.K.W."/>
        </authorList>
    </citation>
    <scope>NUCLEOTIDE SEQUENCE [LARGE SCALE GENOMIC DNA]</scope>
    <source>
        <strain evidence="1">PWHHKU_190912</strain>
    </source>
</reference>
<dbReference type="EMBL" id="JAJSOF020000023">
    <property type="protein sequence ID" value="KAJ4436266.1"/>
    <property type="molecule type" value="Genomic_DNA"/>
</dbReference>
<protein>
    <submittedName>
        <fullName evidence="1">Uncharacterized protein</fullName>
    </submittedName>
</protein>
<comment type="caution">
    <text evidence="1">The sequence shown here is derived from an EMBL/GenBank/DDBJ whole genome shotgun (WGS) entry which is preliminary data.</text>
</comment>
<evidence type="ECO:0000313" key="1">
    <source>
        <dbReference type="EMBL" id="KAJ4436266.1"/>
    </source>
</evidence>
<evidence type="ECO:0000313" key="2">
    <source>
        <dbReference type="Proteomes" id="UP001148838"/>
    </source>
</evidence>
<gene>
    <name evidence="1" type="ORF">ANN_18897</name>
</gene>
<accession>A0ABQ8SR93</accession>
<keyword evidence="2" id="KW-1185">Reference proteome</keyword>
<dbReference type="Proteomes" id="UP001148838">
    <property type="component" value="Unassembled WGS sequence"/>
</dbReference>